<dbReference type="Proteomes" id="UP001549143">
    <property type="component" value="Unassembled WGS sequence"/>
</dbReference>
<proteinExistence type="predicted"/>
<feature type="region of interest" description="Disordered" evidence="1">
    <location>
        <begin position="1"/>
        <end position="20"/>
    </location>
</feature>
<keyword evidence="3" id="KW-1185">Reference proteome</keyword>
<organism evidence="2 3">
    <name type="scientific">Aquamicrobium ahrensii</name>
    <dbReference type="NCBI Taxonomy" id="469551"/>
    <lineage>
        <taxon>Bacteria</taxon>
        <taxon>Pseudomonadati</taxon>
        <taxon>Pseudomonadota</taxon>
        <taxon>Alphaproteobacteria</taxon>
        <taxon>Hyphomicrobiales</taxon>
        <taxon>Phyllobacteriaceae</taxon>
        <taxon>Aquamicrobium</taxon>
    </lineage>
</organism>
<dbReference type="RefSeq" id="WP_354152847.1">
    <property type="nucleotide sequence ID" value="NZ_JBEPMN010000018.1"/>
</dbReference>
<sequence>MRDAVLLTRPGDDVGTARRGSADEKSIAGLLDDFDLACDDEAAHDPAAETRACLTPLAPGSPTPCARGSGRPHHRCLAVGATGGAADSERAKMLLGH</sequence>
<accession>A0ABV2KPL5</accession>
<comment type="caution">
    <text evidence="2">The sequence shown here is derived from an EMBL/GenBank/DDBJ whole genome shotgun (WGS) entry which is preliminary data.</text>
</comment>
<feature type="compositionally biased region" description="Basic and acidic residues" evidence="1">
    <location>
        <begin position="10"/>
        <end position="20"/>
    </location>
</feature>
<evidence type="ECO:0000256" key="1">
    <source>
        <dbReference type="SAM" id="MobiDB-lite"/>
    </source>
</evidence>
<dbReference type="EMBL" id="JBEPMN010000018">
    <property type="protein sequence ID" value="MET3663014.1"/>
    <property type="molecule type" value="Genomic_DNA"/>
</dbReference>
<evidence type="ECO:0000313" key="3">
    <source>
        <dbReference type="Proteomes" id="UP001549143"/>
    </source>
</evidence>
<name>A0ABV2KPL5_9HYPH</name>
<protein>
    <submittedName>
        <fullName evidence="2">Uncharacterized protein</fullName>
    </submittedName>
</protein>
<reference evidence="2 3" key="1">
    <citation type="submission" date="2024-06" db="EMBL/GenBank/DDBJ databases">
        <title>Genomic Encyclopedia of Type Strains, Phase IV (KMG-IV): sequencing the most valuable type-strain genomes for metagenomic binning, comparative biology and taxonomic classification.</title>
        <authorList>
            <person name="Goeker M."/>
        </authorList>
    </citation>
    <scope>NUCLEOTIDE SEQUENCE [LARGE SCALE GENOMIC DNA]</scope>
    <source>
        <strain evidence="2 3">DSM 19730</strain>
    </source>
</reference>
<gene>
    <name evidence="2" type="ORF">ABID44_003369</name>
</gene>
<evidence type="ECO:0000313" key="2">
    <source>
        <dbReference type="EMBL" id="MET3663014.1"/>
    </source>
</evidence>